<feature type="region of interest" description="Disordered" evidence="2">
    <location>
        <begin position="87"/>
        <end position="162"/>
    </location>
</feature>
<reference evidence="3 4" key="2">
    <citation type="submission" date="2020-07" db="EMBL/GenBank/DDBJ databases">
        <title>Genome assembly of wild tea tree DASZ reveals pedigree and selection history of tea varieties.</title>
        <authorList>
            <person name="Zhang W."/>
        </authorList>
    </citation>
    <scope>NUCLEOTIDE SEQUENCE [LARGE SCALE GENOMIC DNA]</scope>
    <source>
        <strain evidence="4">cv. G240</strain>
        <tissue evidence="3">Leaf</tissue>
    </source>
</reference>
<protein>
    <submittedName>
        <fullName evidence="3">Uncharacterized protein</fullName>
    </submittedName>
</protein>
<gene>
    <name evidence="3" type="ORF">HYC85_028153</name>
</gene>
<evidence type="ECO:0000313" key="3">
    <source>
        <dbReference type="EMBL" id="KAF5931982.1"/>
    </source>
</evidence>
<dbReference type="AlphaFoldDB" id="A0A7J7FUH2"/>
<evidence type="ECO:0000256" key="2">
    <source>
        <dbReference type="SAM" id="MobiDB-lite"/>
    </source>
</evidence>
<feature type="region of interest" description="Disordered" evidence="2">
    <location>
        <begin position="560"/>
        <end position="584"/>
    </location>
</feature>
<organism evidence="3 4">
    <name type="scientific">Camellia sinensis</name>
    <name type="common">Tea plant</name>
    <name type="synonym">Thea sinensis</name>
    <dbReference type="NCBI Taxonomy" id="4442"/>
    <lineage>
        <taxon>Eukaryota</taxon>
        <taxon>Viridiplantae</taxon>
        <taxon>Streptophyta</taxon>
        <taxon>Embryophyta</taxon>
        <taxon>Tracheophyta</taxon>
        <taxon>Spermatophyta</taxon>
        <taxon>Magnoliopsida</taxon>
        <taxon>eudicotyledons</taxon>
        <taxon>Gunneridae</taxon>
        <taxon>Pentapetalae</taxon>
        <taxon>asterids</taxon>
        <taxon>Ericales</taxon>
        <taxon>Theaceae</taxon>
        <taxon>Camellia</taxon>
    </lineage>
</organism>
<accession>A0A7J7FUH2</accession>
<sequence length="584" mass="64722">MGVRTIWKVPTRSMESRLGAMAEERVKRVKEWKEREKAKWDELVQPSALFEAGLGPQPKGGDLGWAELKARRRAQEVEDRAVMAKAAKFTDRLPQPIARDRIRPRPRPLGEKDLNSFEPRPPPVDPVKEQARKEWEALKKKKKKKRSTSEGTADESGAKRAKVAPTEVEVPVAKDTPEVVEIIPTVEVVEIAPVVQVEAEVSEAVPSGREQVQKRPDPQEGGVRLATAIYHARAVAGRLEAEEGPARAGADRLVKIVEETALRAASGYNEADLLRGLCSAQMEVTTLAGALLRKAGAAKLKAEEARAQLAKLRKDSADWKTAHADLPAVKLELEGTRRKVVSLEFQLAGEQKKLEESERACAVAVERHEEAMTSNEELVRQKDEADSRIGDLLKELGEERARAEEEKGRLLREWEIEKAKAVAELESLRKGVEEERATAAAERGALQRELDEERAKAASENAAYPDLCVTAVEQYKGSPEFQMVLDAGVARSLAGQESGGVGPSRQTAGGRTETEVIESFQQSDFYKHEMAEFWDSGWKMFKRRAEELFLHLDLSSVTIGEDDVAQTPLDEGIEEEDLASSEEE</sequence>
<keyword evidence="1" id="KW-0175">Coiled coil</keyword>
<reference evidence="4" key="1">
    <citation type="journal article" date="2020" name="Nat. Commun.">
        <title>Genome assembly of wild tea tree DASZ reveals pedigree and selection history of tea varieties.</title>
        <authorList>
            <person name="Zhang W."/>
            <person name="Zhang Y."/>
            <person name="Qiu H."/>
            <person name="Guo Y."/>
            <person name="Wan H."/>
            <person name="Zhang X."/>
            <person name="Scossa F."/>
            <person name="Alseekh S."/>
            <person name="Zhang Q."/>
            <person name="Wang P."/>
            <person name="Xu L."/>
            <person name="Schmidt M.H."/>
            <person name="Jia X."/>
            <person name="Li D."/>
            <person name="Zhu A."/>
            <person name="Guo F."/>
            <person name="Chen W."/>
            <person name="Ni D."/>
            <person name="Usadel B."/>
            <person name="Fernie A.R."/>
            <person name="Wen W."/>
        </authorList>
    </citation>
    <scope>NUCLEOTIDE SEQUENCE [LARGE SCALE GENOMIC DNA]</scope>
    <source>
        <strain evidence="4">cv. G240</strain>
    </source>
</reference>
<feature type="coiled-coil region" evidence="1">
    <location>
        <begin position="295"/>
        <end position="463"/>
    </location>
</feature>
<dbReference type="EMBL" id="JACBKZ010000014">
    <property type="protein sequence ID" value="KAF5931982.1"/>
    <property type="molecule type" value="Genomic_DNA"/>
</dbReference>
<dbReference type="Proteomes" id="UP000593564">
    <property type="component" value="Unassembled WGS sequence"/>
</dbReference>
<proteinExistence type="predicted"/>
<feature type="compositionally biased region" description="Basic and acidic residues" evidence="2">
    <location>
        <begin position="126"/>
        <end position="138"/>
    </location>
</feature>
<evidence type="ECO:0000256" key="1">
    <source>
        <dbReference type="SAM" id="Coils"/>
    </source>
</evidence>
<evidence type="ECO:0000313" key="4">
    <source>
        <dbReference type="Proteomes" id="UP000593564"/>
    </source>
</evidence>
<keyword evidence="4" id="KW-1185">Reference proteome</keyword>
<comment type="caution">
    <text evidence="3">The sequence shown here is derived from an EMBL/GenBank/DDBJ whole genome shotgun (WGS) entry which is preliminary data.</text>
</comment>
<feature type="compositionally biased region" description="Acidic residues" evidence="2">
    <location>
        <begin position="571"/>
        <end position="584"/>
    </location>
</feature>
<feature type="compositionally biased region" description="Basic and acidic residues" evidence="2">
    <location>
        <begin position="98"/>
        <end position="115"/>
    </location>
</feature>
<name>A0A7J7FUH2_CAMSI</name>